<evidence type="ECO:0000313" key="2">
    <source>
        <dbReference type="Proteomes" id="UP001604277"/>
    </source>
</evidence>
<dbReference type="Proteomes" id="UP001604277">
    <property type="component" value="Unassembled WGS sequence"/>
</dbReference>
<evidence type="ECO:0000313" key="1">
    <source>
        <dbReference type="EMBL" id="KAL2553688.1"/>
    </source>
</evidence>
<proteinExistence type="predicted"/>
<dbReference type="AlphaFoldDB" id="A0ABD1WYC0"/>
<gene>
    <name evidence="1" type="ORF">Fot_07307</name>
</gene>
<dbReference type="EMBL" id="JBFOLJ010000002">
    <property type="protein sequence ID" value="KAL2553688.1"/>
    <property type="molecule type" value="Genomic_DNA"/>
</dbReference>
<keyword evidence="2" id="KW-1185">Reference proteome</keyword>
<comment type="caution">
    <text evidence="1">The sequence shown here is derived from an EMBL/GenBank/DDBJ whole genome shotgun (WGS) entry which is preliminary data.</text>
</comment>
<organism evidence="1 2">
    <name type="scientific">Forsythia ovata</name>
    <dbReference type="NCBI Taxonomy" id="205694"/>
    <lineage>
        <taxon>Eukaryota</taxon>
        <taxon>Viridiplantae</taxon>
        <taxon>Streptophyta</taxon>
        <taxon>Embryophyta</taxon>
        <taxon>Tracheophyta</taxon>
        <taxon>Spermatophyta</taxon>
        <taxon>Magnoliopsida</taxon>
        <taxon>eudicotyledons</taxon>
        <taxon>Gunneridae</taxon>
        <taxon>Pentapetalae</taxon>
        <taxon>asterids</taxon>
        <taxon>lamiids</taxon>
        <taxon>Lamiales</taxon>
        <taxon>Oleaceae</taxon>
        <taxon>Forsythieae</taxon>
        <taxon>Forsythia</taxon>
    </lineage>
</organism>
<accession>A0ABD1WYC0</accession>
<protein>
    <submittedName>
        <fullName evidence="1">Uncharacterized protein</fullName>
    </submittedName>
</protein>
<name>A0ABD1WYC0_9LAMI</name>
<reference evidence="2" key="1">
    <citation type="submission" date="2024-07" db="EMBL/GenBank/DDBJ databases">
        <title>Two chromosome-level genome assemblies of Korean endemic species Abeliophyllum distichum and Forsythia ovata (Oleaceae).</title>
        <authorList>
            <person name="Jang H."/>
        </authorList>
    </citation>
    <scope>NUCLEOTIDE SEQUENCE [LARGE SCALE GENOMIC DNA]</scope>
</reference>
<sequence>MAHEVGIVVHTTMQAEPAAIDAVHQKITEDMGLELWHLVVMHMIPMCYDAACTIMLAEWSVSNASQLRILVTLCDTTAIDWPDNLYTMKAQENNVDHISGNKAFLNEAKVSKRNAVFDDYNGSGWYPSIQL</sequence>